<dbReference type="AlphaFoldDB" id="A0A7G9RNZ0"/>
<gene>
    <name evidence="2" type="ORF">H9K76_23200</name>
</gene>
<dbReference type="Proteomes" id="UP000515811">
    <property type="component" value="Chromosome"/>
</dbReference>
<dbReference type="KEGG" id="drg:H9K76_23200"/>
<dbReference type="PANTHER" id="PTHR42928">
    <property type="entry name" value="TRICARBOXYLATE-BINDING PROTEIN"/>
    <property type="match status" value="1"/>
</dbReference>
<dbReference type="InterPro" id="IPR042100">
    <property type="entry name" value="Bug_dom1"/>
</dbReference>
<organism evidence="2 3">
    <name type="scientific">Diaphorobacter ruginosibacter</name>
    <dbReference type="NCBI Taxonomy" id="1715720"/>
    <lineage>
        <taxon>Bacteria</taxon>
        <taxon>Pseudomonadati</taxon>
        <taxon>Pseudomonadota</taxon>
        <taxon>Betaproteobacteria</taxon>
        <taxon>Burkholderiales</taxon>
        <taxon>Comamonadaceae</taxon>
        <taxon>Diaphorobacter</taxon>
    </lineage>
</organism>
<evidence type="ECO:0000313" key="2">
    <source>
        <dbReference type="EMBL" id="QNN57315.1"/>
    </source>
</evidence>
<dbReference type="EMBL" id="CP060714">
    <property type="protein sequence ID" value="QNN57315.1"/>
    <property type="molecule type" value="Genomic_DNA"/>
</dbReference>
<dbReference type="SUPFAM" id="SSF53850">
    <property type="entry name" value="Periplasmic binding protein-like II"/>
    <property type="match status" value="1"/>
</dbReference>
<reference evidence="2 3" key="1">
    <citation type="submission" date="2020-08" db="EMBL/GenBank/DDBJ databases">
        <title>Genome sequence of Diaphorobacter ruginosibacter DSM 27467T.</title>
        <authorList>
            <person name="Hyun D.-W."/>
            <person name="Bae J.-W."/>
        </authorList>
    </citation>
    <scope>NUCLEOTIDE SEQUENCE [LARGE SCALE GENOMIC DNA]</scope>
    <source>
        <strain evidence="2 3">DSM 27467</strain>
    </source>
</reference>
<dbReference type="PIRSF" id="PIRSF017082">
    <property type="entry name" value="YflP"/>
    <property type="match status" value="1"/>
</dbReference>
<proteinExistence type="inferred from homology"/>
<dbReference type="InterPro" id="IPR005064">
    <property type="entry name" value="BUG"/>
</dbReference>
<protein>
    <submittedName>
        <fullName evidence="2">Tripartite tricarboxylate transporter substrate binding protein BugD</fullName>
    </submittedName>
</protein>
<evidence type="ECO:0000313" key="3">
    <source>
        <dbReference type="Proteomes" id="UP000515811"/>
    </source>
</evidence>
<sequence>MPFTSIPHSLAWPVGRRKPLTAVRGISGCAFAGLALAGAFTISAHAAGYPDKSIVMVVPYSAGGPTDVVARLLAVPMGQSLGQTVVVENTVGAGGTIAPARVARARPDGYTILIHHMGMATAPALYKKLPYDPLKDFEYIGQVLDVPMTLLSRKEFPASTFPELLDHVKKHQDSVTMAHAGTGAVSQLCSLLFMNQVGVKLTTVPYKGAGPAMNDLMGGQVDLLCDQTTQTVPVIQDGKRAKVFGVTTPRRLASLPAIPTLDEQGLKGFDVKVWHGMYAPKGTPREVVEKLNKALNAALVDDNVKKRIAELSSDLVSPDKATPESLRTHLAAEVDRWGR</sequence>
<comment type="similarity">
    <text evidence="1">Belongs to the UPF0065 (bug) family.</text>
</comment>
<accession>A0A7G9RNZ0</accession>
<dbReference type="Gene3D" id="3.40.190.10">
    <property type="entry name" value="Periplasmic binding protein-like II"/>
    <property type="match status" value="1"/>
</dbReference>
<dbReference type="Pfam" id="PF03401">
    <property type="entry name" value="TctC"/>
    <property type="match status" value="1"/>
</dbReference>
<dbReference type="PANTHER" id="PTHR42928:SF5">
    <property type="entry name" value="BLR1237 PROTEIN"/>
    <property type="match status" value="1"/>
</dbReference>
<evidence type="ECO:0000256" key="1">
    <source>
        <dbReference type="ARBA" id="ARBA00006987"/>
    </source>
</evidence>
<keyword evidence="3" id="KW-1185">Reference proteome</keyword>
<name>A0A7G9RNZ0_9BURK</name>
<dbReference type="Gene3D" id="3.40.190.150">
    <property type="entry name" value="Bordetella uptake gene, domain 1"/>
    <property type="match status" value="1"/>
</dbReference>